<evidence type="ECO:0000259" key="1">
    <source>
        <dbReference type="Pfam" id="PF01610"/>
    </source>
</evidence>
<dbReference type="RefSeq" id="WP_248943437.1">
    <property type="nucleotide sequence ID" value="NZ_JAKIKS010000298.1"/>
</dbReference>
<comment type="caution">
    <text evidence="2">The sequence shown here is derived from an EMBL/GenBank/DDBJ whole genome shotgun (WGS) entry which is preliminary data.</text>
</comment>
<name>A0ABT0LK25_9GAMM</name>
<dbReference type="Proteomes" id="UP001203423">
    <property type="component" value="Unassembled WGS sequence"/>
</dbReference>
<proteinExistence type="predicted"/>
<feature type="domain" description="Transposase IS204/IS1001/IS1096/IS1165 DDE" evidence="1">
    <location>
        <begin position="1"/>
        <end position="84"/>
    </location>
</feature>
<dbReference type="InterPro" id="IPR002560">
    <property type="entry name" value="Transposase_DDE"/>
</dbReference>
<keyword evidence="3" id="KW-1185">Reference proteome</keyword>
<dbReference type="EMBL" id="JAKIKS010000298">
    <property type="protein sequence ID" value="MCL1128015.1"/>
    <property type="molecule type" value="Genomic_DNA"/>
</dbReference>
<organism evidence="2 3">
    <name type="scientific">Shewanella surugensis</name>
    <dbReference type="NCBI Taxonomy" id="212020"/>
    <lineage>
        <taxon>Bacteria</taxon>
        <taxon>Pseudomonadati</taxon>
        <taxon>Pseudomonadota</taxon>
        <taxon>Gammaproteobacteria</taxon>
        <taxon>Alteromonadales</taxon>
        <taxon>Shewanellaceae</taxon>
        <taxon>Shewanella</taxon>
    </lineage>
</organism>
<reference evidence="2 3" key="1">
    <citation type="submission" date="2022-01" db="EMBL/GenBank/DDBJ databases">
        <title>Whole genome-based taxonomy of the Shewanellaceae.</title>
        <authorList>
            <person name="Martin-Rodriguez A.J."/>
        </authorList>
    </citation>
    <scope>NUCLEOTIDE SEQUENCE [LARGE SCALE GENOMIC DNA]</scope>
    <source>
        <strain evidence="2 3">DSM 17177</strain>
    </source>
</reference>
<dbReference type="Pfam" id="PF01610">
    <property type="entry name" value="DDE_Tnp_ISL3"/>
    <property type="match status" value="1"/>
</dbReference>
<accession>A0ABT0LK25</accession>
<gene>
    <name evidence="2" type="ORF">L2764_27120</name>
</gene>
<evidence type="ECO:0000313" key="2">
    <source>
        <dbReference type="EMBL" id="MCL1128015.1"/>
    </source>
</evidence>
<evidence type="ECO:0000313" key="3">
    <source>
        <dbReference type="Proteomes" id="UP001203423"/>
    </source>
</evidence>
<protein>
    <submittedName>
        <fullName evidence="2">Transposase</fullName>
    </submittedName>
</protein>
<sequence length="85" mass="9884">MLSNPDKLTDKKANKLKQALDANQPLAKVYYFKEKLRILWSPATKEKGLIWFEDWVEQAKDSRMALLESFANTLTRHKTGILAYL</sequence>